<organism evidence="1 2">
    <name type="scientific">Streptomyces uncialis</name>
    <dbReference type="NCBI Taxonomy" id="1048205"/>
    <lineage>
        <taxon>Bacteria</taxon>
        <taxon>Bacillati</taxon>
        <taxon>Actinomycetota</taxon>
        <taxon>Actinomycetes</taxon>
        <taxon>Kitasatosporales</taxon>
        <taxon>Streptomycetaceae</taxon>
        <taxon>Streptomyces</taxon>
    </lineage>
</organism>
<proteinExistence type="predicted"/>
<comment type="caution">
    <text evidence="1">The sequence shown here is derived from an EMBL/GenBank/DDBJ whole genome shotgun (WGS) entry which is preliminary data.</text>
</comment>
<dbReference type="Proteomes" id="UP000186455">
    <property type="component" value="Unassembled WGS sequence"/>
</dbReference>
<keyword evidence="2" id="KW-1185">Reference proteome</keyword>
<dbReference type="AlphaFoldDB" id="A0A1Q4VCY4"/>
<gene>
    <name evidence="1" type="ORF">AB852_02175</name>
</gene>
<name>A0A1Q4VCY4_9ACTN</name>
<sequence length="91" mass="10005">MEFPVLGLFSFVRCSFMRCHFRQRRQGAEVVDERPAAAAAGVSCCELFGAQVHALSPPASALLSQEPVFLLRSERRAARPSLGLLLMLLLC</sequence>
<evidence type="ECO:0000313" key="2">
    <source>
        <dbReference type="Proteomes" id="UP000186455"/>
    </source>
</evidence>
<protein>
    <submittedName>
        <fullName evidence="1">Uncharacterized protein</fullName>
    </submittedName>
</protein>
<evidence type="ECO:0000313" key="1">
    <source>
        <dbReference type="EMBL" id="OKH95619.1"/>
    </source>
</evidence>
<dbReference type="EMBL" id="LFBV01000001">
    <property type="protein sequence ID" value="OKH95619.1"/>
    <property type="molecule type" value="Genomic_DNA"/>
</dbReference>
<reference evidence="1 2" key="1">
    <citation type="submission" date="2015-06" db="EMBL/GenBank/DDBJ databases">
        <title>Cloning and characterization of the uncialamcin biosynthetic gene cluster.</title>
        <authorList>
            <person name="Yan X."/>
            <person name="Huang T."/>
            <person name="Ge H."/>
            <person name="Shen B."/>
        </authorList>
    </citation>
    <scope>NUCLEOTIDE SEQUENCE [LARGE SCALE GENOMIC DNA]</scope>
    <source>
        <strain evidence="1 2">DCA2648</strain>
    </source>
</reference>
<dbReference type="STRING" id="1048205.AB852_02175"/>
<accession>A0A1Q4VCY4</accession>